<keyword evidence="1" id="KW-0479">Metal-binding</keyword>
<keyword evidence="1" id="KW-0863">Zinc-finger</keyword>
<dbReference type="InterPro" id="IPR012337">
    <property type="entry name" value="RNaseH-like_sf"/>
</dbReference>
<dbReference type="GO" id="GO:0008270">
    <property type="term" value="F:zinc ion binding"/>
    <property type="evidence" value="ECO:0007669"/>
    <property type="project" value="UniProtKB-KW"/>
</dbReference>
<dbReference type="EMBL" id="JAAIUW010000008">
    <property type="protein sequence ID" value="KAF7820590.1"/>
    <property type="molecule type" value="Genomic_DNA"/>
</dbReference>
<evidence type="ECO:0000313" key="4">
    <source>
        <dbReference type="EMBL" id="KAF7820590.1"/>
    </source>
</evidence>
<protein>
    <submittedName>
        <fullName evidence="4">Cysteine desulfurase mitochondrial-like</fullName>
    </submittedName>
</protein>
<dbReference type="PANTHER" id="PTHR31286:SF167">
    <property type="entry name" value="OS09G0268800 PROTEIN"/>
    <property type="match status" value="1"/>
</dbReference>
<dbReference type="Pfam" id="PF13456">
    <property type="entry name" value="RVT_3"/>
    <property type="match status" value="1"/>
</dbReference>
<dbReference type="InterPro" id="IPR026960">
    <property type="entry name" value="RVT-Znf"/>
</dbReference>
<dbReference type="PANTHER" id="PTHR31286">
    <property type="entry name" value="GLYCINE-RICH CELL WALL STRUCTURAL PROTEIN 1.8-LIKE"/>
    <property type="match status" value="1"/>
</dbReference>
<dbReference type="InterPro" id="IPR044730">
    <property type="entry name" value="RNase_H-like_dom_plant"/>
</dbReference>
<dbReference type="CDD" id="cd06222">
    <property type="entry name" value="RNase_H_like"/>
    <property type="match status" value="1"/>
</dbReference>
<dbReference type="Gene3D" id="3.30.420.10">
    <property type="entry name" value="Ribonuclease H-like superfamily/Ribonuclease H"/>
    <property type="match status" value="1"/>
</dbReference>
<dbReference type="OrthoDB" id="1434627at2759"/>
<organism evidence="4 5">
    <name type="scientific">Senna tora</name>
    <dbReference type="NCBI Taxonomy" id="362788"/>
    <lineage>
        <taxon>Eukaryota</taxon>
        <taxon>Viridiplantae</taxon>
        <taxon>Streptophyta</taxon>
        <taxon>Embryophyta</taxon>
        <taxon>Tracheophyta</taxon>
        <taxon>Spermatophyta</taxon>
        <taxon>Magnoliopsida</taxon>
        <taxon>eudicotyledons</taxon>
        <taxon>Gunneridae</taxon>
        <taxon>Pentapetalae</taxon>
        <taxon>rosids</taxon>
        <taxon>fabids</taxon>
        <taxon>Fabales</taxon>
        <taxon>Fabaceae</taxon>
        <taxon>Caesalpinioideae</taxon>
        <taxon>Cassia clade</taxon>
        <taxon>Senna</taxon>
    </lineage>
</organism>
<evidence type="ECO:0000256" key="2">
    <source>
        <dbReference type="SAM" id="MobiDB-lite"/>
    </source>
</evidence>
<dbReference type="InterPro" id="IPR025836">
    <property type="entry name" value="Zn_knuckle_CX2CX4HX4C"/>
</dbReference>
<gene>
    <name evidence="4" type="ORF">G2W53_026045</name>
</gene>
<dbReference type="GO" id="GO:0003676">
    <property type="term" value="F:nucleic acid binding"/>
    <property type="evidence" value="ECO:0007669"/>
    <property type="project" value="InterPro"/>
</dbReference>
<dbReference type="InterPro" id="IPR040256">
    <property type="entry name" value="At4g02000-like"/>
</dbReference>
<dbReference type="PROSITE" id="PS50158">
    <property type="entry name" value="ZF_CCHC"/>
    <property type="match status" value="1"/>
</dbReference>
<feature type="region of interest" description="Disordered" evidence="2">
    <location>
        <begin position="381"/>
        <end position="401"/>
    </location>
</feature>
<dbReference type="InterPro" id="IPR002156">
    <property type="entry name" value="RNaseH_domain"/>
</dbReference>
<dbReference type="AlphaFoldDB" id="A0A834TF15"/>
<dbReference type="InterPro" id="IPR001878">
    <property type="entry name" value="Znf_CCHC"/>
</dbReference>
<dbReference type="Proteomes" id="UP000634136">
    <property type="component" value="Unassembled WGS sequence"/>
</dbReference>
<keyword evidence="1" id="KW-0862">Zinc</keyword>
<feature type="compositionally biased region" description="Basic and acidic residues" evidence="2">
    <location>
        <begin position="389"/>
        <end position="401"/>
    </location>
</feature>
<sequence length="870" mass="98422">MSSREEDEEVLVVYGEDEVINGRENDVFTVAGKIISSKPVNKGALENAFRNIWNQPEGLRVEEVDSNMFLFHFMNEKDMTRVIENGPWIFRNRWLTLARWRRGLVGTEEMFARVKVWVQLWGVPLQCRTEKIAKKLCMQLGEVHEVGLYEEQVTGCFYIRGLVSINVQNALRKGVNLGNVQDGVYWVDFRYERIPRCCYACGVFGHDESDCVMRKTAEEKGEVFVPKELGPWIKAERSGRRVVWPGSSNVTQNEAMGCEARRVGRVKKIDTEELINKLARMSVAESRDKVVEVETRDLTVKEKRVEAMLIDDGAEGNEVGVMRKEGEACGAHVGKMVNVVMERDERVDVSSSKSKVHDNPEALAGEKGRLIANETVTLNGTQVQGGDVGESKRGGGGKEMRNMKGSVKMWKRLARDKENLIPVVDVKKRLFNDLTNGGSVTEGSENQPLKKGMEVLKRGVVRLIGDGRGTRIFGDPWIPNLEGRTLQPRPGGLDDLSNVCVLLDETGRWRMELLNENFTEEEVAAIVRLPHNARRCGDRWTWRFTPHGGFTVKTAYHDIHSVNTRPIHETEFSELWKKIWKMKTLPSTKHFIWRAAKDILPTGDVLERRGMDIDGTCVLCGDENETGVHALLGCNMVQQCWSSSRLSFVNETDADIGFKEWINIAISQWAPKDLDLFAMEAQKIWERRNKARLGESVGCLNRLWVSVVEAWNELNGGKEVREEEISVEKQARWNPPTWRQLKLNVDASFKVGEANRTGCIVRDYRGRCLAALTKRHGIDGTVEIMEAQAVLDGLELARNLSIRDIIVEGDSSKVFNLLNGNRTDNTRDANKVAHILANGQVDFQDNSSSLVWLEDYPLLICNALRSDLLN</sequence>
<accession>A0A834TF15</accession>
<dbReference type="InterPro" id="IPR025558">
    <property type="entry name" value="DUF4283"/>
</dbReference>
<dbReference type="Pfam" id="PF14111">
    <property type="entry name" value="DUF4283"/>
    <property type="match status" value="1"/>
</dbReference>
<dbReference type="Pfam" id="PF13966">
    <property type="entry name" value="zf-RVT"/>
    <property type="match status" value="1"/>
</dbReference>
<evidence type="ECO:0000313" key="5">
    <source>
        <dbReference type="Proteomes" id="UP000634136"/>
    </source>
</evidence>
<dbReference type="GO" id="GO:0004523">
    <property type="term" value="F:RNA-DNA hybrid ribonuclease activity"/>
    <property type="evidence" value="ECO:0007669"/>
    <property type="project" value="InterPro"/>
</dbReference>
<comment type="caution">
    <text evidence="4">The sequence shown here is derived from an EMBL/GenBank/DDBJ whole genome shotgun (WGS) entry which is preliminary data.</text>
</comment>
<keyword evidence="5" id="KW-1185">Reference proteome</keyword>
<feature type="domain" description="CCHC-type" evidence="3">
    <location>
        <begin position="198"/>
        <end position="211"/>
    </location>
</feature>
<dbReference type="InterPro" id="IPR036397">
    <property type="entry name" value="RNaseH_sf"/>
</dbReference>
<dbReference type="SUPFAM" id="SSF53098">
    <property type="entry name" value="Ribonuclease H-like"/>
    <property type="match status" value="1"/>
</dbReference>
<proteinExistence type="predicted"/>
<dbReference type="Pfam" id="PF14392">
    <property type="entry name" value="zf-CCHC_4"/>
    <property type="match status" value="1"/>
</dbReference>
<evidence type="ECO:0000259" key="3">
    <source>
        <dbReference type="PROSITE" id="PS50158"/>
    </source>
</evidence>
<reference evidence="4" key="1">
    <citation type="submission" date="2020-09" db="EMBL/GenBank/DDBJ databases">
        <title>Genome-Enabled Discovery of Anthraquinone Biosynthesis in Senna tora.</title>
        <authorList>
            <person name="Kang S.-H."/>
            <person name="Pandey R.P."/>
            <person name="Lee C.-M."/>
            <person name="Sim J.-S."/>
            <person name="Jeong J.-T."/>
            <person name="Choi B.-S."/>
            <person name="Jung M."/>
            <person name="Ginzburg D."/>
            <person name="Zhao K."/>
            <person name="Won S.Y."/>
            <person name="Oh T.-J."/>
            <person name="Yu Y."/>
            <person name="Kim N.-H."/>
            <person name="Lee O.R."/>
            <person name="Lee T.-H."/>
            <person name="Bashyal P."/>
            <person name="Kim T.-S."/>
            <person name="Lee W.-H."/>
            <person name="Kawkins C."/>
            <person name="Kim C.-K."/>
            <person name="Kim J.S."/>
            <person name="Ahn B.O."/>
            <person name="Rhee S.Y."/>
            <person name="Sohng J.K."/>
        </authorList>
    </citation>
    <scope>NUCLEOTIDE SEQUENCE</scope>
    <source>
        <tissue evidence="4">Leaf</tissue>
    </source>
</reference>
<name>A0A834TF15_9FABA</name>
<evidence type="ECO:0000256" key="1">
    <source>
        <dbReference type="PROSITE-ProRule" id="PRU00047"/>
    </source>
</evidence>